<dbReference type="Pfam" id="PF06821">
    <property type="entry name" value="Ser_hydrolase"/>
    <property type="match status" value="1"/>
</dbReference>
<dbReference type="EMBL" id="SSTI01000011">
    <property type="protein sequence ID" value="THG38563.1"/>
    <property type="molecule type" value="Genomic_DNA"/>
</dbReference>
<gene>
    <name evidence="1" type="ORF">E5988_14780</name>
</gene>
<organism evidence="1 2">
    <name type="scientific">Sphingomonas olei</name>
    <dbReference type="NCBI Taxonomy" id="1886787"/>
    <lineage>
        <taxon>Bacteria</taxon>
        <taxon>Pseudomonadati</taxon>
        <taxon>Pseudomonadota</taxon>
        <taxon>Alphaproteobacteria</taxon>
        <taxon>Sphingomonadales</taxon>
        <taxon>Sphingomonadaceae</taxon>
        <taxon>Sphingomonas</taxon>
    </lineage>
</organism>
<dbReference type="RefSeq" id="WP_052742392.1">
    <property type="nucleotide sequence ID" value="NZ_SSTI01000011.1"/>
</dbReference>
<name>A0ABY2QF21_9SPHN</name>
<evidence type="ECO:0008006" key="3">
    <source>
        <dbReference type="Google" id="ProtNLM"/>
    </source>
</evidence>
<dbReference type="Proteomes" id="UP000308038">
    <property type="component" value="Unassembled WGS sequence"/>
</dbReference>
<protein>
    <recommendedName>
        <fullName evidence="3">Alpha/beta hydrolase</fullName>
    </recommendedName>
</protein>
<evidence type="ECO:0000313" key="2">
    <source>
        <dbReference type="Proteomes" id="UP000308038"/>
    </source>
</evidence>
<reference evidence="1 2" key="1">
    <citation type="submission" date="2019-04" db="EMBL/GenBank/DDBJ databases">
        <title>Microbes associate with the intestines of laboratory mice.</title>
        <authorList>
            <person name="Navarre W."/>
            <person name="Wong E."/>
            <person name="Huang K.C."/>
            <person name="Tropini C."/>
            <person name="Ng K."/>
            <person name="Yu B."/>
        </authorList>
    </citation>
    <scope>NUCLEOTIDE SEQUENCE [LARGE SCALE GENOMIC DNA]</scope>
    <source>
        <strain evidence="1 2">NM83_B4-11</strain>
    </source>
</reference>
<sequence length="193" mass="21098">MSIATAVMPNHWSIITIAAAGRADPAWNTRMRWPVKGDDHVVLHDGERRSLWAAQLDAAVMRADRTVLLVAEGLGCHAASWWARLSPASYVSRIAGALLFDPPAEGAEESQPFASPAIALPFPSLVLSGADAAATIPAVNGWGSRLLRGDRQRHGDLRPWRSAQRLIQRATARVVDRDVERAIAVHPIFHRDR</sequence>
<dbReference type="Gene3D" id="3.40.50.1820">
    <property type="entry name" value="alpha/beta hydrolase"/>
    <property type="match status" value="1"/>
</dbReference>
<proteinExistence type="predicted"/>
<dbReference type="SUPFAM" id="SSF53474">
    <property type="entry name" value="alpha/beta-Hydrolases"/>
    <property type="match status" value="1"/>
</dbReference>
<dbReference type="InterPro" id="IPR010662">
    <property type="entry name" value="RBBP9/YdeN"/>
</dbReference>
<evidence type="ECO:0000313" key="1">
    <source>
        <dbReference type="EMBL" id="THG38563.1"/>
    </source>
</evidence>
<accession>A0ABY2QF21</accession>
<comment type="caution">
    <text evidence="1">The sequence shown here is derived from an EMBL/GenBank/DDBJ whole genome shotgun (WGS) entry which is preliminary data.</text>
</comment>
<keyword evidence="2" id="KW-1185">Reference proteome</keyword>
<dbReference type="InterPro" id="IPR029058">
    <property type="entry name" value="AB_hydrolase_fold"/>
</dbReference>